<name>A0ABN9GIE7_9NEOB</name>
<dbReference type="Proteomes" id="UP001162483">
    <property type="component" value="Unassembled WGS sequence"/>
</dbReference>
<comment type="caution">
    <text evidence="2">The sequence shown here is derived from an EMBL/GenBank/DDBJ whole genome shotgun (WGS) entry which is preliminary data.</text>
</comment>
<sequence>ILDILIVRDPTAVASSTPQTGFPQGAESKLRPACSPGPLMVGMDLEQAETRSRPLGSPSCGRSTVGGV</sequence>
<evidence type="ECO:0000313" key="2">
    <source>
        <dbReference type="EMBL" id="CAI9607321.1"/>
    </source>
</evidence>
<gene>
    <name evidence="2" type="ORF">SPARVUS_LOCUS13927206</name>
</gene>
<keyword evidence="3" id="KW-1185">Reference proteome</keyword>
<evidence type="ECO:0000313" key="3">
    <source>
        <dbReference type="Proteomes" id="UP001162483"/>
    </source>
</evidence>
<proteinExistence type="predicted"/>
<dbReference type="EMBL" id="CATNWA010018433">
    <property type="protein sequence ID" value="CAI9607321.1"/>
    <property type="molecule type" value="Genomic_DNA"/>
</dbReference>
<evidence type="ECO:0000256" key="1">
    <source>
        <dbReference type="SAM" id="MobiDB-lite"/>
    </source>
</evidence>
<reference evidence="2" key="1">
    <citation type="submission" date="2023-05" db="EMBL/GenBank/DDBJ databases">
        <authorList>
            <person name="Stuckert A."/>
        </authorList>
    </citation>
    <scope>NUCLEOTIDE SEQUENCE</scope>
</reference>
<feature type="non-terminal residue" evidence="2">
    <location>
        <position position="1"/>
    </location>
</feature>
<accession>A0ABN9GIE7</accession>
<feature type="region of interest" description="Disordered" evidence="1">
    <location>
        <begin position="48"/>
        <end position="68"/>
    </location>
</feature>
<organism evidence="2 3">
    <name type="scientific">Staurois parvus</name>
    <dbReference type="NCBI Taxonomy" id="386267"/>
    <lineage>
        <taxon>Eukaryota</taxon>
        <taxon>Metazoa</taxon>
        <taxon>Chordata</taxon>
        <taxon>Craniata</taxon>
        <taxon>Vertebrata</taxon>
        <taxon>Euteleostomi</taxon>
        <taxon>Amphibia</taxon>
        <taxon>Batrachia</taxon>
        <taxon>Anura</taxon>
        <taxon>Neobatrachia</taxon>
        <taxon>Ranoidea</taxon>
        <taxon>Ranidae</taxon>
        <taxon>Staurois</taxon>
    </lineage>
</organism>
<protein>
    <submittedName>
        <fullName evidence="2">Uncharacterized protein</fullName>
    </submittedName>
</protein>